<dbReference type="Pfam" id="PF03610">
    <property type="entry name" value="EIIA-man"/>
    <property type="match status" value="1"/>
</dbReference>
<keyword evidence="8" id="KW-1185">Reference proteome</keyword>
<dbReference type="InterPro" id="IPR012844">
    <property type="entry name" value="DhaM_N"/>
</dbReference>
<dbReference type="OrthoDB" id="7065393at2"/>
<dbReference type="EC" id="2.7.1.121" evidence="3"/>
<dbReference type="PROSITE" id="PS51096">
    <property type="entry name" value="PTS_EIIA_TYPE_4"/>
    <property type="match status" value="1"/>
</dbReference>
<dbReference type="GO" id="GO:0047324">
    <property type="term" value="F:phosphoenolpyruvate-glycerone phosphotransferase activity"/>
    <property type="evidence" value="ECO:0007669"/>
    <property type="project" value="UniProtKB-EC"/>
</dbReference>
<accession>A0A1H9P3F3</accession>
<dbReference type="NCBIfam" id="TIGR02364">
    <property type="entry name" value="dha_pts"/>
    <property type="match status" value="1"/>
</dbReference>
<dbReference type="GO" id="GO:0019563">
    <property type="term" value="P:glycerol catabolic process"/>
    <property type="evidence" value="ECO:0007669"/>
    <property type="project" value="InterPro"/>
</dbReference>
<feature type="domain" description="PTS EIIA type-4" evidence="6">
    <location>
        <begin position="1"/>
        <end position="126"/>
    </location>
</feature>
<protein>
    <recommendedName>
        <fullName evidence="3">phosphoenolpyruvate--glycerone phosphotransferase</fullName>
        <ecNumber evidence="3">2.7.1.121</ecNumber>
    </recommendedName>
</protein>
<evidence type="ECO:0000256" key="4">
    <source>
        <dbReference type="ARBA" id="ARBA00022679"/>
    </source>
</evidence>
<dbReference type="PANTHER" id="PTHR38594">
    <property type="entry name" value="PEP-DEPENDENT DIHYDROXYACETONE KINASE, PHOSPHORYL DONOR SUBUNIT DHAM"/>
    <property type="match status" value="1"/>
</dbReference>
<dbReference type="GO" id="GO:0009401">
    <property type="term" value="P:phosphoenolpyruvate-dependent sugar phosphotransferase system"/>
    <property type="evidence" value="ECO:0007669"/>
    <property type="project" value="InterPro"/>
</dbReference>
<dbReference type="PANTHER" id="PTHR38594:SF1">
    <property type="entry name" value="PEP-DEPENDENT DIHYDROXYACETONE KINASE, PHOSPHORYL DONOR SUBUNIT DHAM"/>
    <property type="match status" value="1"/>
</dbReference>
<evidence type="ECO:0000256" key="5">
    <source>
        <dbReference type="ARBA" id="ARBA00046577"/>
    </source>
</evidence>
<evidence type="ECO:0000256" key="2">
    <source>
        <dbReference type="ARBA" id="ARBA00002788"/>
    </source>
</evidence>
<name>A0A1H9P3F3_9LACT</name>
<dbReference type="EMBL" id="FOGF01000050">
    <property type="protein sequence ID" value="SER42597.1"/>
    <property type="molecule type" value="Genomic_DNA"/>
</dbReference>
<keyword evidence="4" id="KW-0808">Transferase</keyword>
<dbReference type="RefSeq" id="WP_089747825.1">
    <property type="nucleotide sequence ID" value="NZ_FOGF01000050.1"/>
</dbReference>
<dbReference type="AlphaFoldDB" id="A0A1H9P3F3"/>
<gene>
    <name evidence="7" type="ORF">SAMN05421767_1505</name>
</gene>
<dbReference type="InterPro" id="IPR004701">
    <property type="entry name" value="PTS_EIIA_man-typ"/>
</dbReference>
<comment type="function">
    <text evidence="2">Component of the dihydroxyacetone kinase complex, which is responsible for the phosphoenolpyruvate (PEP)-dependent phosphorylation of dihydroxyacetone. DhaM serves as the phosphoryl donor. Is phosphorylated by phosphoenolpyruvate in an EI- and HPr-dependent reaction, and a phosphorelay system on histidine residues finally leads to phosphoryl transfer to DhaL and dihydroxyacetone.</text>
</comment>
<dbReference type="InterPro" id="IPR039643">
    <property type="entry name" value="DhaM"/>
</dbReference>
<dbReference type="InterPro" id="IPR036662">
    <property type="entry name" value="PTS_EIIA_man-typ_sf"/>
</dbReference>
<comment type="subunit">
    <text evidence="5">Homodimer. The dihydroxyacetone kinase complex is composed of a homodimer of DhaM, a homodimer of DhaK and the subunit DhaL.</text>
</comment>
<dbReference type="STRING" id="137733.SAMN05421767_1505"/>
<dbReference type="Proteomes" id="UP000198556">
    <property type="component" value="Unassembled WGS sequence"/>
</dbReference>
<sequence>MYGIVLVSHSEKIAIGLKDMIDEMINTSEVTVLAAGGTGDGRLGTSAVVIYEELQKLKECSSILVFSDIGSSILSSEMAVELIDDEELKEKVVLVSAPLIEGAFAGAVSLSAGLCLEDALKEVNNN</sequence>
<evidence type="ECO:0000259" key="6">
    <source>
        <dbReference type="PROSITE" id="PS51096"/>
    </source>
</evidence>
<evidence type="ECO:0000313" key="7">
    <source>
        <dbReference type="EMBL" id="SER42597.1"/>
    </source>
</evidence>
<evidence type="ECO:0000256" key="1">
    <source>
        <dbReference type="ARBA" id="ARBA00001113"/>
    </source>
</evidence>
<dbReference type="GO" id="GO:0016020">
    <property type="term" value="C:membrane"/>
    <property type="evidence" value="ECO:0007669"/>
    <property type="project" value="InterPro"/>
</dbReference>
<dbReference type="SUPFAM" id="SSF53062">
    <property type="entry name" value="PTS system fructose IIA component-like"/>
    <property type="match status" value="1"/>
</dbReference>
<proteinExistence type="predicted"/>
<dbReference type="Gene3D" id="3.40.50.510">
    <property type="entry name" value="Phosphotransferase system, mannose-type IIA component"/>
    <property type="match status" value="1"/>
</dbReference>
<evidence type="ECO:0000313" key="8">
    <source>
        <dbReference type="Proteomes" id="UP000198556"/>
    </source>
</evidence>
<reference evidence="7 8" key="1">
    <citation type="submission" date="2016-10" db="EMBL/GenBank/DDBJ databases">
        <authorList>
            <person name="de Groot N.N."/>
        </authorList>
    </citation>
    <scope>NUCLEOTIDE SEQUENCE [LARGE SCALE GENOMIC DNA]</scope>
    <source>
        <strain evidence="7 8">DSM 15827</strain>
    </source>
</reference>
<keyword evidence="7" id="KW-0418">Kinase</keyword>
<evidence type="ECO:0000256" key="3">
    <source>
        <dbReference type="ARBA" id="ARBA00012095"/>
    </source>
</evidence>
<comment type="catalytic activity">
    <reaction evidence="1">
        <text>dihydroxyacetone + phosphoenolpyruvate = dihydroxyacetone phosphate + pyruvate</text>
        <dbReference type="Rhea" id="RHEA:18381"/>
        <dbReference type="ChEBI" id="CHEBI:15361"/>
        <dbReference type="ChEBI" id="CHEBI:16016"/>
        <dbReference type="ChEBI" id="CHEBI:57642"/>
        <dbReference type="ChEBI" id="CHEBI:58702"/>
        <dbReference type="EC" id="2.7.1.121"/>
    </reaction>
</comment>
<organism evidence="7 8">
    <name type="scientific">Granulicatella balaenopterae</name>
    <dbReference type="NCBI Taxonomy" id="137733"/>
    <lineage>
        <taxon>Bacteria</taxon>
        <taxon>Bacillati</taxon>
        <taxon>Bacillota</taxon>
        <taxon>Bacilli</taxon>
        <taxon>Lactobacillales</taxon>
        <taxon>Carnobacteriaceae</taxon>
        <taxon>Granulicatella</taxon>
    </lineage>
</organism>